<dbReference type="PANTHER" id="PTHR24186">
    <property type="entry name" value="PROTEIN PHOSPHATASE 1 REGULATORY SUBUNIT"/>
    <property type="match status" value="1"/>
</dbReference>
<dbReference type="EMBL" id="JAUIZM010000001">
    <property type="protein sequence ID" value="KAK1401184.1"/>
    <property type="molecule type" value="Genomic_DNA"/>
</dbReference>
<protein>
    <recommendedName>
        <fullName evidence="5">Ankyrin repeat-containing protein</fullName>
    </recommendedName>
</protein>
<keyword evidence="2" id="KW-0040">ANK repeat</keyword>
<evidence type="ECO:0000313" key="4">
    <source>
        <dbReference type="Proteomes" id="UP001237642"/>
    </source>
</evidence>
<dbReference type="Pfam" id="PF00023">
    <property type="entry name" value="Ank"/>
    <property type="match status" value="1"/>
</dbReference>
<dbReference type="Proteomes" id="UP001237642">
    <property type="component" value="Unassembled WGS sequence"/>
</dbReference>
<dbReference type="GO" id="GO:0005886">
    <property type="term" value="C:plasma membrane"/>
    <property type="evidence" value="ECO:0007669"/>
    <property type="project" value="TreeGrafter"/>
</dbReference>
<accession>A0AAD8JBS8</accession>
<organism evidence="3 4">
    <name type="scientific">Heracleum sosnowskyi</name>
    <dbReference type="NCBI Taxonomy" id="360622"/>
    <lineage>
        <taxon>Eukaryota</taxon>
        <taxon>Viridiplantae</taxon>
        <taxon>Streptophyta</taxon>
        <taxon>Embryophyta</taxon>
        <taxon>Tracheophyta</taxon>
        <taxon>Spermatophyta</taxon>
        <taxon>Magnoliopsida</taxon>
        <taxon>eudicotyledons</taxon>
        <taxon>Gunneridae</taxon>
        <taxon>Pentapetalae</taxon>
        <taxon>asterids</taxon>
        <taxon>campanulids</taxon>
        <taxon>Apiales</taxon>
        <taxon>Apiaceae</taxon>
        <taxon>Apioideae</taxon>
        <taxon>apioid superclade</taxon>
        <taxon>Tordylieae</taxon>
        <taxon>Tordyliinae</taxon>
        <taxon>Heracleum</taxon>
    </lineage>
</organism>
<dbReference type="Gene3D" id="1.25.40.20">
    <property type="entry name" value="Ankyrin repeat-containing domain"/>
    <property type="match status" value="1"/>
</dbReference>
<keyword evidence="1" id="KW-0677">Repeat</keyword>
<evidence type="ECO:0008006" key="5">
    <source>
        <dbReference type="Google" id="ProtNLM"/>
    </source>
</evidence>
<evidence type="ECO:0000313" key="3">
    <source>
        <dbReference type="EMBL" id="KAK1401184.1"/>
    </source>
</evidence>
<dbReference type="AlphaFoldDB" id="A0AAD8JBS8"/>
<dbReference type="InterPro" id="IPR002110">
    <property type="entry name" value="Ankyrin_rpt"/>
</dbReference>
<comment type="caution">
    <text evidence="3">The sequence shown here is derived from an EMBL/GenBank/DDBJ whole genome shotgun (WGS) entry which is preliminary data.</text>
</comment>
<sequence length="371" mass="42219">MDSTLYDAVVKDDINVLKVIKGTLNVSYQRTPTNDTVLHLACQYGSLKCVEDMILSVPESLLLEINSSVLDNGGRECLKLLLDKNKHLLRAADMHGWTVFHYVAYYNLDTLVDDLASADKSLAYLVDKKYKRTALHVAAHQGNVRVMKEIIKHFPDSLGMLDARGENVFHIAAEKRQKEVIKLILSRGYKASSNLLIQREKKEGNTPLHFIAKCGCYVKELMDLTTLDWEVVNYSNKTPLDLLHVFDIKADHLLQEFYIEQVMIQITLIKAKVKRHQYLQIVQEEPDVEIREQITKLNSALFYEFNKWLSTHMILAALIATVALTAGFAMPGLKEDLIELTSAITRSCRKYLKSMRTTLAKYTGNKSQSIL</sequence>
<gene>
    <name evidence="3" type="ORF">POM88_000789</name>
</gene>
<evidence type="ECO:0000256" key="1">
    <source>
        <dbReference type="ARBA" id="ARBA00022737"/>
    </source>
</evidence>
<reference evidence="3" key="1">
    <citation type="submission" date="2023-02" db="EMBL/GenBank/DDBJ databases">
        <title>Genome of toxic invasive species Heracleum sosnowskyi carries increased number of genes despite the absence of recent whole-genome duplications.</title>
        <authorList>
            <person name="Schelkunov M."/>
            <person name="Shtratnikova V."/>
            <person name="Makarenko M."/>
            <person name="Klepikova A."/>
            <person name="Omelchenko D."/>
            <person name="Novikova G."/>
            <person name="Obukhova E."/>
            <person name="Bogdanov V."/>
            <person name="Penin A."/>
            <person name="Logacheva M."/>
        </authorList>
    </citation>
    <scope>NUCLEOTIDE SEQUENCE</scope>
    <source>
        <strain evidence="3">Hsosn_3</strain>
        <tissue evidence="3">Leaf</tissue>
    </source>
</reference>
<name>A0AAD8JBS8_9APIA</name>
<dbReference type="InterPro" id="IPR036770">
    <property type="entry name" value="Ankyrin_rpt-contain_sf"/>
</dbReference>
<dbReference type="PANTHER" id="PTHR24186:SF50">
    <property type="entry name" value="ANKYRIN REPEAT-CONTAINING PROTEIN ITN1-LIKE ISOFORM X1"/>
    <property type="match status" value="1"/>
</dbReference>
<dbReference type="SMART" id="SM00248">
    <property type="entry name" value="ANK"/>
    <property type="match status" value="4"/>
</dbReference>
<dbReference type="Pfam" id="PF12796">
    <property type="entry name" value="Ank_2"/>
    <property type="match status" value="1"/>
</dbReference>
<keyword evidence="4" id="KW-1185">Reference proteome</keyword>
<reference evidence="3" key="2">
    <citation type="submission" date="2023-05" db="EMBL/GenBank/DDBJ databases">
        <authorList>
            <person name="Schelkunov M.I."/>
        </authorList>
    </citation>
    <scope>NUCLEOTIDE SEQUENCE</scope>
    <source>
        <strain evidence="3">Hsosn_3</strain>
        <tissue evidence="3">Leaf</tissue>
    </source>
</reference>
<evidence type="ECO:0000256" key="2">
    <source>
        <dbReference type="ARBA" id="ARBA00023043"/>
    </source>
</evidence>
<proteinExistence type="predicted"/>
<dbReference type="SUPFAM" id="SSF48403">
    <property type="entry name" value="Ankyrin repeat"/>
    <property type="match status" value="1"/>
</dbReference>